<feature type="region of interest" description="Disordered" evidence="1">
    <location>
        <begin position="569"/>
        <end position="588"/>
    </location>
</feature>
<protein>
    <recommendedName>
        <fullName evidence="6">Nucleolar pre-ribosomal-associated protein 1 N-terminal domain-containing protein</fullName>
    </recommendedName>
</protein>
<dbReference type="GO" id="GO:0000463">
    <property type="term" value="P:maturation of LSU-rRNA from tricistronic rRNA transcript (SSU-rRNA, 5.8S rRNA, LSU-rRNA)"/>
    <property type="evidence" value="ECO:0007669"/>
    <property type="project" value="TreeGrafter"/>
</dbReference>
<reference evidence="4" key="3">
    <citation type="journal article" date="2017" name="Nature">
        <title>Genome sequence of the progenitor of the wheat D genome Aegilops tauschii.</title>
        <authorList>
            <person name="Luo M.C."/>
            <person name="Gu Y.Q."/>
            <person name="Puiu D."/>
            <person name="Wang H."/>
            <person name="Twardziok S.O."/>
            <person name="Deal K.R."/>
            <person name="Huo N."/>
            <person name="Zhu T."/>
            <person name="Wang L."/>
            <person name="Wang Y."/>
            <person name="McGuire P.E."/>
            <person name="Liu S."/>
            <person name="Long H."/>
            <person name="Ramasamy R.K."/>
            <person name="Rodriguez J.C."/>
            <person name="Van S.L."/>
            <person name="Yuan L."/>
            <person name="Wang Z."/>
            <person name="Xia Z."/>
            <person name="Xiao L."/>
            <person name="Anderson O.D."/>
            <person name="Ouyang S."/>
            <person name="Liang Y."/>
            <person name="Zimin A.V."/>
            <person name="Pertea G."/>
            <person name="Qi P."/>
            <person name="Bennetzen J.L."/>
            <person name="Dai X."/>
            <person name="Dawson M.W."/>
            <person name="Muller H.G."/>
            <person name="Kugler K."/>
            <person name="Rivarola-Duarte L."/>
            <person name="Spannagl M."/>
            <person name="Mayer K.F.X."/>
            <person name="Lu F.H."/>
            <person name="Bevan M.W."/>
            <person name="Leroy P."/>
            <person name="Li P."/>
            <person name="You F.M."/>
            <person name="Sun Q."/>
            <person name="Liu Z."/>
            <person name="Lyons E."/>
            <person name="Wicker T."/>
            <person name="Salzberg S.L."/>
            <person name="Devos K.M."/>
            <person name="Dvorak J."/>
        </authorList>
    </citation>
    <scope>NUCLEOTIDE SEQUENCE [LARGE SCALE GENOMIC DNA]</scope>
    <source>
        <strain evidence="4">cv. AL8/78</strain>
    </source>
</reference>
<evidence type="ECO:0008006" key="6">
    <source>
        <dbReference type="Google" id="ProtNLM"/>
    </source>
</evidence>
<evidence type="ECO:0000313" key="5">
    <source>
        <dbReference type="Proteomes" id="UP000015105"/>
    </source>
</evidence>
<feature type="domain" description="URB1 C-terminal" evidence="3">
    <location>
        <begin position="2136"/>
        <end position="2237"/>
    </location>
</feature>
<dbReference type="InterPro" id="IPR032436">
    <property type="entry name" value="URB1_C"/>
</dbReference>
<feature type="domain" description="URB1 C-terminal" evidence="3">
    <location>
        <begin position="2021"/>
        <end position="2119"/>
    </location>
</feature>
<accession>A0A453CUK8</accession>
<evidence type="ECO:0000313" key="4">
    <source>
        <dbReference type="EnsemblPlants" id="AET2Gv20968700.13"/>
    </source>
</evidence>
<feature type="region of interest" description="Disordered" evidence="1">
    <location>
        <begin position="1"/>
        <end position="23"/>
    </location>
</feature>
<dbReference type="GO" id="GO:0005730">
    <property type="term" value="C:nucleolus"/>
    <property type="evidence" value="ECO:0007669"/>
    <property type="project" value="TreeGrafter"/>
</dbReference>
<dbReference type="Pfam" id="PF11707">
    <property type="entry name" value="Npa1"/>
    <property type="match status" value="1"/>
</dbReference>
<evidence type="ECO:0000256" key="1">
    <source>
        <dbReference type="SAM" id="MobiDB-lite"/>
    </source>
</evidence>
<proteinExistence type="predicted"/>
<feature type="domain" description="URB1 N-terminal" evidence="2">
    <location>
        <begin position="93"/>
        <end position="398"/>
    </location>
</feature>
<reference evidence="4" key="5">
    <citation type="journal article" date="2021" name="G3 (Bethesda)">
        <title>Aegilops tauschii genome assembly Aet v5.0 features greater sequence contiguity and improved annotation.</title>
        <authorList>
            <person name="Wang L."/>
            <person name="Zhu T."/>
            <person name="Rodriguez J.C."/>
            <person name="Deal K.R."/>
            <person name="Dubcovsky J."/>
            <person name="McGuire P.E."/>
            <person name="Lux T."/>
            <person name="Spannagl M."/>
            <person name="Mayer K.F.X."/>
            <person name="Baldrich P."/>
            <person name="Meyers B.C."/>
            <person name="Huo N."/>
            <person name="Gu Y.Q."/>
            <person name="Zhou H."/>
            <person name="Devos K.M."/>
            <person name="Bennetzen J.L."/>
            <person name="Unver T."/>
            <person name="Budak H."/>
            <person name="Gulick P.J."/>
            <person name="Galiba G."/>
            <person name="Kalapos B."/>
            <person name="Nelson D.R."/>
            <person name="Li P."/>
            <person name="You F.M."/>
            <person name="Luo M.C."/>
            <person name="Dvorak J."/>
        </authorList>
    </citation>
    <scope>NUCLEOTIDE SEQUENCE [LARGE SCALE GENOMIC DNA]</scope>
    <source>
        <strain evidence="4">cv. AL8/78</strain>
    </source>
</reference>
<reference evidence="4" key="4">
    <citation type="submission" date="2019-03" db="UniProtKB">
        <authorList>
            <consortium name="EnsemblPlants"/>
        </authorList>
    </citation>
    <scope>IDENTIFICATION</scope>
</reference>
<sequence length="2616" mass="293654">MERLGAASASSGEQTKRVGEPKREQNLVKVGMDTWNQFGASYKIRLVHILKNLHTSEVKIYSDASREFIELLDGDSGGEVLRDYVQQSPRLVELMEAWRLHREKPGMAYILSLFATVLGNPGGKSRQHAFSKKCLDAVARTILEDKDKVGDVYRELNSGEFRRQNAALDLLAAIVRRGAGLASEVAESFDFKMAVVTQLAGIQKKRGGRDGRNQKKGANFGSTRRSLVGFAMSFLEVGNPKLLRWVLQQRELYSGVLRGIGEDDAETVVYVLSTLRDNVLVEESLVPPGLRSVLFGSATLEQLSLISGNLDAGEAADLAHQVLVMVCTDPKNGLMPSSHLRGNEKRLLDLMKKLKSTESVHHKNLLLAIVSKRLSFCAAYMNEFPYNIEPRPSPSWFAAISLAADIISSAKTDSIFHSFLSHDLVSVDDEQVQVVLKCIVPHVCSRAVINRGLQHSDDLVKHGSLRLVFESVNLLCCVTEAINGVVSSVGSTSESSSSTKGKIRMNSFPGLSCSTATDAFLVDKLNQGDQMRVKRWISLREYIQDEVRGAIPDPQVLLKLLSSASQKHQNCSQSRLERRAQVSEPPQKKQRCNAIDEDDDIIIGGIDVEWAKDVSEEQDQDLASDHATTLCEIWGLDKQDLEMKDAEVVDSVFHSKLLDVLRLYLRVMPRSFDGSFDFFRVIPPNPLDLSKDEQHSLLSLLVEYSGQHGGHWDPERVPESMYKHLQPLIDIMLHSPVKIIREQAFILVRAALASSGAFDQNFAEIDAWLVFLPGYEAKWCVRESLGANKLSQIVIPFLCDAVSMVGSNLYKYQDYMRKFISKSGQLEVYSPAFSPLVICVLQKCLRLLDSESGGMKVHEKSTISLYVCNTIYLILQSQVDAQLLLDLIGAVLNQRFDIFSPEELQSRIYLAEWRPFINLLHISRNISDQQNSSLFTAAEHSSELHSNSLSSVIRKVQEMLSQQHTNLPDDVATAFLFSIMCAAPQDIICSFPELLDVVKTHCPSHMQFLSSVLYLQHDYLAEIATCWPDIFFCSLRQIEGNLDVDEGKCQNHSISAELTALSTFLNVTPFCALLPSVLSLVFSGPAKTGEAHALLLDALVRLIRAKLYESTISELTFNLRVILFWSHRLLLSYTRKGSNVLEELCHVCSTLVDSIFEHIRVLAADTADLNASVECFQDIVESVLHHPTIDLPCSLSNCPDLTDGSVEHVEEAFTSFSKENLHLVDGFVVNLLSKLYDLLLLAENDGQSLESLFASPKAMLEKILLLFKDKFQVCMDNGNFGLLLPNFYMVRALKKFMSPVRLLELVNWMFSELESRGSSCSAAFAPAAFVCLSVADIAMELLYDYLQQTDQRSESCQLWGLEIRSSDIATIQRVYHFILHFTAKLNLESADVCLLKMLIRIHNAERSAGQNTEYTAFHMMLSTMATNTPLSILHHCMFPTSKVKAKVLWLLLEVSPIHMNFFGQMLMKVLEEDTSILQGMDYNSDSSWAHADSSILLLPAALSYMRHHSDGHMQCAEFLEPLAKFYCEMLLGDNGFPCWKSFITRTIFEENFGDFQHESVPDMMDYFSDTLLGKSVTMLHYCLSLKEMPRKQRLEIVASLCPQSSGLLDFDVSDINPDSHKGHLKLTNELLAKISLIRLLLSPPRRLSSNETASDRESKRVSNAKLNFISILVRTLDQILRNFPRCDGLSHSDKQQRIIRSLEYTVLKNIIELSSEIQTHLNQLKSIPFLNQFIRSSLLHRFNDHVTLKAIRCVLVVLSEGKFPADEILELILGHSHFLSSITCSEVSEYSSAFNATGSLLQPAPGILKSVDSLFTKENEFHIGIAETRKIEIIRLLRILYDIKSRQQSNGLLNESKELSFLLLSVYGATLSETDLEIFNLMNEIESHECKTIAEMDHLWGSAAVKYREELKLDSSISEIHKTENTESNSRRRALFRENIPIDSKLCVMTVLQFCYKRSTRTSVFSLEQLRQDKFGDILKTTSQSTDMVRIYDPMFILRFSIHTLLMGYIEPAEFSRVGLLAITLVCISSPDEELRKLGYESLNTFKKSLEASQKSKEKWQLQLLLTYLQNGISKPWQRIPSIIAIFAAEASLTLLDSSHTQFNTISKYLMNSASVDMQVGRLFLLTHVNYPDILLLSLYHFFLQSIPLFPTLLKSSSVHFKADRLWMLRLLYAGSNLADDATICKNKSVLELALAFCSSAISDSESKHLILQVLKKCVKLPVLAQHLVKNCGLLSWISSVISTHGKGLDNNSSSRIVGLALEVLDVLILSRFITEWLQETALEQLSEISQYLYLLVEDGKLLKGDITMLSSILNIIASTMRLSMKRKIYQPHFTLSLHGIFKLCQAIDGNSRSIELKPSMELGTDVVLMNGPLPISSETDKSRTVMVVSWVTSNIFWLCKQKSAVEMLCEEPLNNECRLSKILRWLVASVILGRISRISPEKRGGLATSTNSPGTLQSFLNHSSETVEMVDSHVANEALAAIILYLQGHVKKKSDTLPSVMTALSLLLLDRCSEQVLVDGRGQIETLCSKIHCPAESNPAWRWHYYQPWRDPALQHTATERMEVEQSCRSLLIIFSNALSAAGLPAGIPVLSVGDIEKSGLFQWERDSVVEQPHA</sequence>
<dbReference type="EnsemblPlants" id="AET2Gv20968700.9">
    <property type="protein sequence ID" value="AET2Gv20968700.9"/>
    <property type="gene ID" value="AET2Gv20968700"/>
</dbReference>
<dbReference type="Gramene" id="AET2Gv20968700.13">
    <property type="protein sequence ID" value="AET2Gv20968700.13"/>
    <property type="gene ID" value="AET2Gv20968700"/>
</dbReference>
<dbReference type="EnsemblPlants" id="AET2Gv20968700.13">
    <property type="protein sequence ID" value="AET2Gv20968700.13"/>
    <property type="gene ID" value="AET2Gv20968700"/>
</dbReference>
<dbReference type="Gramene" id="AET2Gv20968700.9">
    <property type="protein sequence ID" value="AET2Gv20968700.9"/>
    <property type="gene ID" value="AET2Gv20968700"/>
</dbReference>
<evidence type="ECO:0000259" key="3">
    <source>
        <dbReference type="Pfam" id="PF16201"/>
    </source>
</evidence>
<dbReference type="PANTHER" id="PTHR13500">
    <property type="entry name" value="NUCLEOLAR PRERIBOSOMAL-ASSOCIATED PROTEIN 1"/>
    <property type="match status" value="1"/>
</dbReference>
<evidence type="ECO:0000259" key="2">
    <source>
        <dbReference type="Pfam" id="PF11707"/>
    </source>
</evidence>
<feature type="compositionally biased region" description="Basic and acidic residues" evidence="1">
    <location>
        <begin position="14"/>
        <end position="23"/>
    </location>
</feature>
<dbReference type="STRING" id="200361.A0A453CUK8"/>
<dbReference type="EnsemblPlants" id="AET2Gv20968700.5">
    <property type="protein sequence ID" value="AET2Gv20968700.5"/>
    <property type="gene ID" value="AET2Gv20968700"/>
</dbReference>
<name>A0A453CUK8_AEGTS</name>
<organism evidence="4 5">
    <name type="scientific">Aegilops tauschii subsp. strangulata</name>
    <name type="common">Goatgrass</name>
    <dbReference type="NCBI Taxonomy" id="200361"/>
    <lineage>
        <taxon>Eukaryota</taxon>
        <taxon>Viridiplantae</taxon>
        <taxon>Streptophyta</taxon>
        <taxon>Embryophyta</taxon>
        <taxon>Tracheophyta</taxon>
        <taxon>Spermatophyta</taxon>
        <taxon>Magnoliopsida</taxon>
        <taxon>Liliopsida</taxon>
        <taxon>Poales</taxon>
        <taxon>Poaceae</taxon>
        <taxon>BOP clade</taxon>
        <taxon>Pooideae</taxon>
        <taxon>Triticodae</taxon>
        <taxon>Triticeae</taxon>
        <taxon>Triticinae</taxon>
        <taxon>Aegilops</taxon>
    </lineage>
</organism>
<dbReference type="InterPro" id="IPR021714">
    <property type="entry name" value="URB1_N"/>
</dbReference>
<dbReference type="Proteomes" id="UP000015105">
    <property type="component" value="Chromosome 2D"/>
</dbReference>
<dbReference type="GO" id="GO:0000466">
    <property type="term" value="P:maturation of 5.8S rRNA from tricistronic rRNA transcript (SSU-rRNA, 5.8S rRNA, LSU-rRNA)"/>
    <property type="evidence" value="ECO:0007669"/>
    <property type="project" value="TreeGrafter"/>
</dbReference>
<dbReference type="Gramene" id="AET2Gv20968700.5">
    <property type="protein sequence ID" value="AET2Gv20968700.5"/>
    <property type="gene ID" value="AET2Gv20968700"/>
</dbReference>
<dbReference type="PANTHER" id="PTHR13500:SF0">
    <property type="entry name" value="NUCLEOLAR PRE-RIBOSOMAL-ASSOCIATED PROTEIN 1"/>
    <property type="match status" value="1"/>
</dbReference>
<keyword evidence="5" id="KW-1185">Reference proteome</keyword>
<dbReference type="InterPro" id="IPR039844">
    <property type="entry name" value="URB1"/>
</dbReference>
<reference evidence="5" key="1">
    <citation type="journal article" date="2014" name="Science">
        <title>Ancient hybridizations among the ancestral genomes of bread wheat.</title>
        <authorList>
            <consortium name="International Wheat Genome Sequencing Consortium,"/>
            <person name="Marcussen T."/>
            <person name="Sandve S.R."/>
            <person name="Heier L."/>
            <person name="Spannagl M."/>
            <person name="Pfeifer M."/>
            <person name="Jakobsen K.S."/>
            <person name="Wulff B.B."/>
            <person name="Steuernagel B."/>
            <person name="Mayer K.F."/>
            <person name="Olsen O.A."/>
        </authorList>
    </citation>
    <scope>NUCLEOTIDE SEQUENCE [LARGE SCALE GENOMIC DNA]</scope>
    <source>
        <strain evidence="5">cv. AL8/78</strain>
    </source>
</reference>
<reference evidence="5" key="2">
    <citation type="journal article" date="2017" name="Nat. Plants">
        <title>The Aegilops tauschii genome reveals multiple impacts of transposons.</title>
        <authorList>
            <person name="Zhao G."/>
            <person name="Zou C."/>
            <person name="Li K."/>
            <person name="Wang K."/>
            <person name="Li T."/>
            <person name="Gao L."/>
            <person name="Zhang X."/>
            <person name="Wang H."/>
            <person name="Yang Z."/>
            <person name="Liu X."/>
            <person name="Jiang W."/>
            <person name="Mao L."/>
            <person name="Kong X."/>
            <person name="Jiao Y."/>
            <person name="Jia J."/>
        </authorList>
    </citation>
    <scope>NUCLEOTIDE SEQUENCE [LARGE SCALE GENOMIC DNA]</scope>
    <source>
        <strain evidence="5">cv. AL8/78</strain>
    </source>
</reference>
<dbReference type="Pfam" id="PF16201">
    <property type="entry name" value="NopRA1"/>
    <property type="match status" value="2"/>
</dbReference>